<dbReference type="eggNOG" id="KOG1391">
    <property type="taxonomic scope" value="Eukaryota"/>
</dbReference>
<dbReference type="AlphaFoldDB" id="D2W0L2"/>
<proteinExistence type="inferred from homology"/>
<feature type="domain" description="Thiolase C-terminal" evidence="7">
    <location>
        <begin position="280"/>
        <end position="401"/>
    </location>
</feature>
<sequence>MLSMNETAGNTCGRDVYIVDCIRTPIGLGRNTGSLHDIHPVSLLSYVLDSVTSRCNVNKAEVEDVICGIVTPVKEQGANLPRLALLKAGYPVHVPGVQLNRMCGSSQQAVHFGAQAIASGDVDMIVACGVEMMSVVPMGSDCDPELFQISATPKELKFGKFPYKLLHQGVSAELIAEHYKISKKEIDEFSVESHRKAYESSKKGIYNSQILPIKVKKGETETWFKHDEGIRYPVDTEKLSKLKPVFKRDGVISAANASQISDGAAAVLLCSGEKVKQLGLKPRARVVTRISIGCDPVMMLDGVIPATRKALEKSGLSIDDIDVFEINEAFASVVLAWKKTFNVPDSKLNPNGGAIAMGHPLGATGAILMTKLVNELERTNKRYGLQSMCIGHGAAVATIIENCNWKREKL</sequence>
<dbReference type="STRING" id="5762.D2W0L2"/>
<dbReference type="Proteomes" id="UP000006671">
    <property type="component" value="Unassembled WGS sequence"/>
</dbReference>
<evidence type="ECO:0000313" key="9">
    <source>
        <dbReference type="Proteomes" id="UP000006671"/>
    </source>
</evidence>
<reference evidence="8 9" key="1">
    <citation type="journal article" date="2010" name="Cell">
        <title>The genome of Naegleria gruberi illuminates early eukaryotic versatility.</title>
        <authorList>
            <person name="Fritz-Laylin L.K."/>
            <person name="Prochnik S.E."/>
            <person name="Ginger M.L."/>
            <person name="Dacks J.B."/>
            <person name="Carpenter M.L."/>
            <person name="Field M.C."/>
            <person name="Kuo A."/>
            <person name="Paredez A."/>
            <person name="Chapman J."/>
            <person name="Pham J."/>
            <person name="Shu S."/>
            <person name="Neupane R."/>
            <person name="Cipriano M."/>
            <person name="Mancuso J."/>
            <person name="Tu H."/>
            <person name="Salamov A."/>
            <person name="Lindquist E."/>
            <person name="Shapiro H."/>
            <person name="Lucas S."/>
            <person name="Grigoriev I.V."/>
            <person name="Cande W.Z."/>
            <person name="Fulton C."/>
            <person name="Rokhsar D.S."/>
            <person name="Dawson S.C."/>
        </authorList>
    </citation>
    <scope>NUCLEOTIDE SEQUENCE [LARGE SCALE GENOMIC DNA]</scope>
    <source>
        <strain evidence="8 9">NEG-M</strain>
    </source>
</reference>
<dbReference type="InterPro" id="IPR016039">
    <property type="entry name" value="Thiolase-like"/>
</dbReference>
<dbReference type="PANTHER" id="PTHR43365">
    <property type="entry name" value="BLR7806 PROTEIN"/>
    <property type="match status" value="1"/>
</dbReference>
<dbReference type="SUPFAM" id="SSF53901">
    <property type="entry name" value="Thiolase-like"/>
    <property type="match status" value="2"/>
</dbReference>
<dbReference type="Pfam" id="PF02803">
    <property type="entry name" value="Thiolase_C"/>
    <property type="match status" value="1"/>
</dbReference>
<name>D2W0L2_NAEGR</name>
<keyword evidence="3 5" id="KW-0012">Acyltransferase</keyword>
<dbReference type="EMBL" id="GG738919">
    <property type="protein sequence ID" value="EFC37356.1"/>
    <property type="molecule type" value="Genomic_DNA"/>
</dbReference>
<dbReference type="InterPro" id="IPR020617">
    <property type="entry name" value="Thiolase_C"/>
</dbReference>
<dbReference type="InterPro" id="IPR002155">
    <property type="entry name" value="Thiolase"/>
</dbReference>
<dbReference type="OMA" id="RWCASSM"/>
<feature type="active site" description="Acyl-thioester intermediate" evidence="4">
    <location>
        <position position="103"/>
    </location>
</feature>
<evidence type="ECO:0000313" key="8">
    <source>
        <dbReference type="EMBL" id="EFC37356.1"/>
    </source>
</evidence>
<keyword evidence="9" id="KW-1185">Reference proteome</keyword>
<evidence type="ECO:0000259" key="6">
    <source>
        <dbReference type="Pfam" id="PF00108"/>
    </source>
</evidence>
<dbReference type="PROSITE" id="PS00737">
    <property type="entry name" value="THIOLASE_2"/>
    <property type="match status" value="1"/>
</dbReference>
<evidence type="ECO:0000256" key="4">
    <source>
        <dbReference type="PIRSR" id="PIRSR000429-1"/>
    </source>
</evidence>
<dbReference type="RefSeq" id="XP_002670100.1">
    <property type="nucleotide sequence ID" value="XM_002670054.1"/>
</dbReference>
<evidence type="ECO:0000256" key="3">
    <source>
        <dbReference type="ARBA" id="ARBA00023315"/>
    </source>
</evidence>
<dbReference type="KEGG" id="ngr:NAEGRDRAFT_82823"/>
<dbReference type="VEuPathDB" id="AmoebaDB:NAEGRDRAFT_82823"/>
<dbReference type="GO" id="GO:0016747">
    <property type="term" value="F:acyltransferase activity, transferring groups other than amino-acyl groups"/>
    <property type="evidence" value="ECO:0007669"/>
    <property type="project" value="InterPro"/>
</dbReference>
<dbReference type="CDD" id="cd00751">
    <property type="entry name" value="thiolase"/>
    <property type="match status" value="1"/>
</dbReference>
<accession>D2W0L2</accession>
<dbReference type="InterPro" id="IPR020613">
    <property type="entry name" value="Thiolase_CS"/>
</dbReference>
<feature type="active site" description="Proton acceptor" evidence="4">
    <location>
        <position position="389"/>
    </location>
</feature>
<feature type="domain" description="Thiolase N-terminal" evidence="6">
    <location>
        <begin position="16"/>
        <end position="272"/>
    </location>
</feature>
<dbReference type="InterPro" id="IPR020616">
    <property type="entry name" value="Thiolase_N"/>
</dbReference>
<evidence type="ECO:0000256" key="2">
    <source>
        <dbReference type="ARBA" id="ARBA00022679"/>
    </source>
</evidence>
<evidence type="ECO:0000256" key="5">
    <source>
        <dbReference type="RuleBase" id="RU003557"/>
    </source>
</evidence>
<dbReference type="NCBIfam" id="TIGR01930">
    <property type="entry name" value="AcCoA-C-Actrans"/>
    <property type="match status" value="1"/>
</dbReference>
<evidence type="ECO:0000256" key="1">
    <source>
        <dbReference type="ARBA" id="ARBA00010982"/>
    </source>
</evidence>
<dbReference type="InParanoid" id="D2W0L2"/>
<gene>
    <name evidence="8" type="ORF">NAEGRDRAFT_82823</name>
</gene>
<dbReference type="PANTHER" id="PTHR43365:SF1">
    <property type="entry name" value="ACETYL-COA C-ACYLTRANSFERASE"/>
    <property type="match status" value="1"/>
</dbReference>
<evidence type="ECO:0000259" key="7">
    <source>
        <dbReference type="Pfam" id="PF02803"/>
    </source>
</evidence>
<comment type="similarity">
    <text evidence="1 5">Belongs to the thiolase-like superfamily. Thiolase family.</text>
</comment>
<dbReference type="Gene3D" id="3.40.47.10">
    <property type="match status" value="2"/>
</dbReference>
<dbReference type="PIRSF" id="PIRSF000429">
    <property type="entry name" value="Ac-CoA_Ac_transf"/>
    <property type="match status" value="1"/>
</dbReference>
<feature type="active site" description="Proton acceptor" evidence="4">
    <location>
        <position position="359"/>
    </location>
</feature>
<protein>
    <submittedName>
        <fullName evidence="8">Predicted protein</fullName>
    </submittedName>
</protein>
<organism evidence="9">
    <name type="scientific">Naegleria gruberi</name>
    <name type="common">Amoeba</name>
    <dbReference type="NCBI Taxonomy" id="5762"/>
    <lineage>
        <taxon>Eukaryota</taxon>
        <taxon>Discoba</taxon>
        <taxon>Heterolobosea</taxon>
        <taxon>Tetramitia</taxon>
        <taxon>Eutetramitia</taxon>
        <taxon>Vahlkampfiidae</taxon>
        <taxon>Naegleria</taxon>
    </lineage>
</organism>
<dbReference type="GeneID" id="8853701"/>
<dbReference type="Pfam" id="PF00108">
    <property type="entry name" value="Thiolase_N"/>
    <property type="match status" value="1"/>
</dbReference>
<keyword evidence="2 5" id="KW-0808">Transferase</keyword>
<dbReference type="OrthoDB" id="5404651at2759"/>